<gene>
    <name evidence="1" type="ORF">JY651_18370</name>
</gene>
<evidence type="ECO:0000313" key="2">
    <source>
        <dbReference type="Proteomes" id="UP000662747"/>
    </source>
</evidence>
<keyword evidence="2" id="KW-1185">Reference proteome</keyword>
<evidence type="ECO:0000313" key="1">
    <source>
        <dbReference type="EMBL" id="QSQ28152.1"/>
    </source>
</evidence>
<reference evidence="1 2" key="1">
    <citation type="submission" date="2021-02" db="EMBL/GenBank/DDBJ databases">
        <title>De Novo genome assembly of isolated myxobacteria.</title>
        <authorList>
            <person name="Stevens D.C."/>
        </authorList>
    </citation>
    <scope>NUCLEOTIDE SEQUENCE [LARGE SCALE GENOMIC DNA]</scope>
    <source>
        <strain evidence="2">SCPEA02</strain>
    </source>
</reference>
<organism evidence="1 2">
    <name type="scientific">Pyxidicoccus parkwayensis</name>
    <dbReference type="NCBI Taxonomy" id="2813578"/>
    <lineage>
        <taxon>Bacteria</taxon>
        <taxon>Pseudomonadati</taxon>
        <taxon>Myxococcota</taxon>
        <taxon>Myxococcia</taxon>
        <taxon>Myxococcales</taxon>
        <taxon>Cystobacterineae</taxon>
        <taxon>Myxococcaceae</taxon>
        <taxon>Pyxidicoccus</taxon>
    </lineage>
</organism>
<name>A0ABX7PCL7_9BACT</name>
<sequence length="108" mass="11727">MCTSLALTACGGPMTEEEAAAVEAEALASQEAELGSCGTWSEWLWDGSSISCSPRLGCGTYCDEYGNCDVNPGAFRQQYSYRACFDEYGNYTHTEYQYRTGAFLSCGC</sequence>
<dbReference type="EMBL" id="CP071090">
    <property type="protein sequence ID" value="QSQ28152.1"/>
    <property type="molecule type" value="Genomic_DNA"/>
</dbReference>
<evidence type="ECO:0008006" key="3">
    <source>
        <dbReference type="Google" id="ProtNLM"/>
    </source>
</evidence>
<accession>A0ABX7PCL7</accession>
<proteinExistence type="predicted"/>
<protein>
    <recommendedName>
        <fullName evidence="3">Lipoprotein</fullName>
    </recommendedName>
</protein>
<dbReference type="Proteomes" id="UP000662747">
    <property type="component" value="Chromosome"/>
</dbReference>